<organism evidence="4 5">
    <name type="scientific">Variovorax guangxiensis</name>
    <dbReference type="NCBI Taxonomy" id="1775474"/>
    <lineage>
        <taxon>Bacteria</taxon>
        <taxon>Pseudomonadati</taxon>
        <taxon>Pseudomonadota</taxon>
        <taxon>Betaproteobacteria</taxon>
        <taxon>Burkholderiales</taxon>
        <taxon>Comamonadaceae</taxon>
        <taxon>Variovorax</taxon>
    </lineage>
</organism>
<protein>
    <recommendedName>
        <fullName evidence="3">OmpA-like domain-containing protein</fullName>
    </recommendedName>
</protein>
<keyword evidence="1" id="KW-0472">Membrane</keyword>
<evidence type="ECO:0000256" key="1">
    <source>
        <dbReference type="PROSITE-ProRule" id="PRU00473"/>
    </source>
</evidence>
<feature type="domain" description="OmpA-like" evidence="3">
    <location>
        <begin position="129"/>
        <end position="247"/>
    </location>
</feature>
<dbReference type="InterPro" id="IPR050330">
    <property type="entry name" value="Bact_OuterMem_StrucFunc"/>
</dbReference>
<dbReference type="OrthoDB" id="9775696at2"/>
<dbReference type="SUPFAM" id="SSF103088">
    <property type="entry name" value="OmpA-like"/>
    <property type="match status" value="1"/>
</dbReference>
<reference evidence="4 5" key="1">
    <citation type="submission" date="2018-12" db="EMBL/GenBank/DDBJ databases">
        <title>The genome sequences of Variovorax guangxiensis DSM 27352.</title>
        <authorList>
            <person name="Gao J."/>
            <person name="Sun J."/>
        </authorList>
    </citation>
    <scope>NUCLEOTIDE SEQUENCE [LARGE SCALE GENOMIC DNA]</scope>
    <source>
        <strain evidence="4 5">DSM 27352</strain>
    </source>
</reference>
<evidence type="ECO:0000256" key="2">
    <source>
        <dbReference type="SAM" id="MobiDB-lite"/>
    </source>
</evidence>
<name>A0A3S0Z9U0_9BURK</name>
<evidence type="ECO:0000313" key="4">
    <source>
        <dbReference type="EMBL" id="RUR71884.1"/>
    </source>
</evidence>
<dbReference type="PROSITE" id="PS51123">
    <property type="entry name" value="OMPA_2"/>
    <property type="match status" value="1"/>
</dbReference>
<dbReference type="AlphaFoldDB" id="A0A3S0Z9U0"/>
<dbReference type="PANTHER" id="PTHR30329">
    <property type="entry name" value="STATOR ELEMENT OF FLAGELLAR MOTOR COMPLEX"/>
    <property type="match status" value="1"/>
</dbReference>
<evidence type="ECO:0000259" key="3">
    <source>
        <dbReference type="PROSITE" id="PS51123"/>
    </source>
</evidence>
<dbReference type="InterPro" id="IPR036737">
    <property type="entry name" value="OmpA-like_sf"/>
</dbReference>
<sequence>MKKTLLAMTVAAMLAGCGGPPKVVMPSGSDRTPVNSEARIEDYKARNAEEQAAYRERSALARQVESMKAELAALKSYLVLQSMEAATNRPKAMPVPQPAQGRAPVAAPATSPAPAMLQVSTAKPVARNETESVEVRGQAVVFRVSHPFAKTDFKPSDAMQEELLKAARSGKRVEIRGRTDAEFDNPIDRDIAMLRALKARRFLVSNGVPLSKIHMSYLASGGFAVDNSTPEGKSINRRVEIEAMDLDTSAFATASAAMTVGSTQ</sequence>
<dbReference type="PANTHER" id="PTHR30329:SF21">
    <property type="entry name" value="LIPOPROTEIN YIAD-RELATED"/>
    <property type="match status" value="1"/>
</dbReference>
<dbReference type="InterPro" id="IPR006665">
    <property type="entry name" value="OmpA-like"/>
</dbReference>
<dbReference type="PROSITE" id="PS51257">
    <property type="entry name" value="PROKAR_LIPOPROTEIN"/>
    <property type="match status" value="1"/>
</dbReference>
<feature type="region of interest" description="Disordered" evidence="2">
    <location>
        <begin position="90"/>
        <end position="109"/>
    </location>
</feature>
<accession>A0A3S0Z9U0</accession>
<dbReference type="Gene3D" id="3.30.1330.60">
    <property type="entry name" value="OmpA-like domain"/>
    <property type="match status" value="1"/>
</dbReference>
<gene>
    <name evidence="4" type="ORF">EJP67_33040</name>
</gene>
<dbReference type="Proteomes" id="UP000281118">
    <property type="component" value="Unassembled WGS sequence"/>
</dbReference>
<comment type="caution">
    <text evidence="4">The sequence shown here is derived from an EMBL/GenBank/DDBJ whole genome shotgun (WGS) entry which is preliminary data.</text>
</comment>
<proteinExistence type="predicted"/>
<dbReference type="EMBL" id="RXFT01000026">
    <property type="protein sequence ID" value="RUR71884.1"/>
    <property type="molecule type" value="Genomic_DNA"/>
</dbReference>
<dbReference type="GO" id="GO:0016020">
    <property type="term" value="C:membrane"/>
    <property type="evidence" value="ECO:0007669"/>
    <property type="project" value="UniProtKB-UniRule"/>
</dbReference>
<dbReference type="Pfam" id="PF00691">
    <property type="entry name" value="OmpA"/>
    <property type="match status" value="1"/>
</dbReference>
<evidence type="ECO:0000313" key="5">
    <source>
        <dbReference type="Proteomes" id="UP000281118"/>
    </source>
</evidence>